<evidence type="ECO:0000256" key="4">
    <source>
        <dbReference type="ARBA" id="ARBA00023015"/>
    </source>
</evidence>
<evidence type="ECO:0000313" key="10">
    <source>
        <dbReference type="Proteomes" id="UP000199069"/>
    </source>
</evidence>
<evidence type="ECO:0000256" key="3">
    <source>
        <dbReference type="ARBA" id="ARBA00022737"/>
    </source>
</evidence>
<dbReference type="PROSITE" id="PS00782">
    <property type="entry name" value="TFIIB"/>
    <property type="match status" value="1"/>
</dbReference>
<protein>
    <recommendedName>
        <fullName evidence="2">Transcription initiation factor IIB</fullName>
    </recommendedName>
    <alternativeName>
        <fullName evidence="6">General transcription factor TFIIB</fullName>
    </alternativeName>
</protein>
<keyword evidence="10" id="KW-1185">Reference proteome</keyword>
<dbReference type="PRINTS" id="PR00685">
    <property type="entry name" value="TIFACTORIIB"/>
</dbReference>
<evidence type="ECO:0000256" key="2">
    <source>
        <dbReference type="ARBA" id="ARBA00013932"/>
    </source>
</evidence>
<dbReference type="InterPro" id="IPR013763">
    <property type="entry name" value="Cyclin-like_dom"/>
</dbReference>
<dbReference type="PANTHER" id="PTHR11618">
    <property type="entry name" value="TRANSCRIPTION INITIATION FACTOR IIB-RELATED"/>
    <property type="match status" value="1"/>
</dbReference>
<dbReference type="SUPFAM" id="SSF57783">
    <property type="entry name" value="Zinc beta-ribbon"/>
    <property type="match status" value="1"/>
</dbReference>
<dbReference type="GO" id="GO:0006367">
    <property type="term" value="P:transcription initiation at RNA polymerase II promoter"/>
    <property type="evidence" value="ECO:0007669"/>
    <property type="project" value="TreeGrafter"/>
</dbReference>
<sequence>MSLAQAFALKVDPSAPTKAEEFRQDLNVRLTCPDCGDAGQVIEEFSSGDLVCGNCGLVLGDKVVDTRSECERALLFSSALQLDSPSMPSCCGRRRRRSACTGGQAGVSGGLKDLSWRFCHWERRTFADSDGDDPSRVGGPADPLLDSTDQLSTVISFKDNNTGVARALQMAASRVAKDAQGGSGRDLQGAFREIATMCEAISLPKAIIDTSKMLFKRVDEEKALRGKSEAAIIAACIFIACRQGRVPRTFKEIVALTNVSKKEIAGAFKQIDKLFDTSSPHGASSTDLDSLISRICNHLALPVPLQRACSLCGQKTVDDGVLAGRNPITIASSCILFVSTLWGRRVDPKEIAKVGGVQDSTIRTGYRLLLTVKERLVDSRWFDASRPADQRADWANITGRSSSSAAASAVGEDDDYA</sequence>
<dbReference type="InterPro" id="IPR013150">
    <property type="entry name" value="TFIIB_cyclin"/>
</dbReference>
<keyword evidence="7" id="KW-0862">Zinc</keyword>
<evidence type="ECO:0000259" key="8">
    <source>
        <dbReference type="PROSITE" id="PS51134"/>
    </source>
</evidence>
<reference evidence="9 10" key="1">
    <citation type="submission" date="2015-07" db="EMBL/GenBank/DDBJ databases">
        <authorList>
            <person name="Cajimat M.N.B."/>
            <person name="Milazzo M.L."/>
            <person name="Fulhorst C.F."/>
        </authorList>
    </citation>
    <scope>NUCLEOTIDE SEQUENCE [LARGE SCALE GENOMIC DNA]</scope>
    <source>
        <strain evidence="9">Single colony</strain>
    </source>
</reference>
<dbReference type="Proteomes" id="UP000199069">
    <property type="component" value="Unassembled WGS sequence"/>
</dbReference>
<dbReference type="Gene3D" id="1.10.472.170">
    <property type="match status" value="1"/>
</dbReference>
<dbReference type="EMBL" id="CWKI01000003">
    <property type="protein sequence ID" value="CTR05928.1"/>
    <property type="molecule type" value="Genomic_DNA"/>
</dbReference>
<keyword evidence="5" id="KW-0804">Transcription</keyword>
<dbReference type="Gene3D" id="2.20.25.10">
    <property type="match status" value="1"/>
</dbReference>
<keyword evidence="9" id="KW-0396">Initiation factor</keyword>
<dbReference type="InterPro" id="IPR036915">
    <property type="entry name" value="Cyclin-like_sf"/>
</dbReference>
<accession>A0A0K3CAM4</accession>
<dbReference type="STRING" id="5286.A0A0K3CAM4"/>
<organism evidence="9 10">
    <name type="scientific">Rhodotorula toruloides</name>
    <name type="common">Yeast</name>
    <name type="synonym">Rhodosporidium toruloides</name>
    <dbReference type="NCBI Taxonomy" id="5286"/>
    <lineage>
        <taxon>Eukaryota</taxon>
        <taxon>Fungi</taxon>
        <taxon>Dikarya</taxon>
        <taxon>Basidiomycota</taxon>
        <taxon>Pucciniomycotina</taxon>
        <taxon>Microbotryomycetes</taxon>
        <taxon>Sporidiobolales</taxon>
        <taxon>Sporidiobolaceae</taxon>
        <taxon>Rhodotorula</taxon>
    </lineage>
</organism>
<dbReference type="GO" id="GO:0016251">
    <property type="term" value="F:RNA polymerase II general transcription initiation factor activity"/>
    <property type="evidence" value="ECO:0007669"/>
    <property type="project" value="TreeGrafter"/>
</dbReference>
<dbReference type="Pfam" id="PF08271">
    <property type="entry name" value="Zn_Ribbon_TF"/>
    <property type="match status" value="1"/>
</dbReference>
<dbReference type="GO" id="GO:0008270">
    <property type="term" value="F:zinc ion binding"/>
    <property type="evidence" value="ECO:0007669"/>
    <property type="project" value="UniProtKB-KW"/>
</dbReference>
<keyword evidence="7" id="KW-0863">Zinc-finger</keyword>
<keyword evidence="9" id="KW-0648">Protein biosynthesis</keyword>
<dbReference type="GO" id="GO:0003743">
    <property type="term" value="F:translation initiation factor activity"/>
    <property type="evidence" value="ECO:0007669"/>
    <property type="project" value="UniProtKB-KW"/>
</dbReference>
<dbReference type="GO" id="GO:0017025">
    <property type="term" value="F:TBP-class protein binding"/>
    <property type="evidence" value="ECO:0007669"/>
    <property type="project" value="InterPro"/>
</dbReference>
<dbReference type="SUPFAM" id="SSF47954">
    <property type="entry name" value="Cyclin-like"/>
    <property type="match status" value="2"/>
</dbReference>
<dbReference type="SMART" id="SM00385">
    <property type="entry name" value="CYCLIN"/>
    <property type="match status" value="2"/>
</dbReference>
<evidence type="ECO:0000256" key="6">
    <source>
        <dbReference type="ARBA" id="ARBA00031706"/>
    </source>
</evidence>
<evidence type="ECO:0000256" key="5">
    <source>
        <dbReference type="ARBA" id="ARBA00023163"/>
    </source>
</evidence>
<dbReference type="OMA" id="LYMACRM"/>
<dbReference type="CDD" id="cd20551">
    <property type="entry name" value="CYCLIN_TFIIB_rpt1"/>
    <property type="match status" value="1"/>
</dbReference>
<gene>
    <name evidence="9" type="primary">FGENESH: predicted gene_3.240</name>
    <name evidence="9" type="ORF">BN2166_0017890</name>
</gene>
<dbReference type="Gene3D" id="1.10.472.10">
    <property type="entry name" value="Cyclin-like"/>
    <property type="match status" value="1"/>
</dbReference>
<keyword evidence="7" id="KW-0479">Metal-binding</keyword>
<keyword evidence="4" id="KW-0805">Transcription regulation</keyword>
<dbReference type="AlphaFoldDB" id="A0A0K3CAM4"/>
<evidence type="ECO:0000256" key="7">
    <source>
        <dbReference type="PROSITE-ProRule" id="PRU00469"/>
    </source>
</evidence>
<dbReference type="InterPro" id="IPR023486">
    <property type="entry name" value="TFIIB_CS"/>
</dbReference>
<dbReference type="InterPro" id="IPR013137">
    <property type="entry name" value="Znf_TFIIB"/>
</dbReference>
<dbReference type="PANTHER" id="PTHR11618:SF13">
    <property type="entry name" value="TRANSCRIPTION INITIATION FACTOR IIB"/>
    <property type="match status" value="1"/>
</dbReference>
<dbReference type="PROSITE" id="PS51134">
    <property type="entry name" value="ZF_TFIIB"/>
    <property type="match status" value="1"/>
</dbReference>
<evidence type="ECO:0000256" key="1">
    <source>
        <dbReference type="ARBA" id="ARBA00010857"/>
    </source>
</evidence>
<name>A0A0K3CAM4_RHOTO</name>
<proteinExistence type="inferred from homology"/>
<dbReference type="GO" id="GO:0070897">
    <property type="term" value="P:transcription preinitiation complex assembly"/>
    <property type="evidence" value="ECO:0007669"/>
    <property type="project" value="InterPro"/>
</dbReference>
<comment type="similarity">
    <text evidence="1">Belongs to the TFIIB family.</text>
</comment>
<dbReference type="Pfam" id="PF00382">
    <property type="entry name" value="TFIIB"/>
    <property type="match status" value="2"/>
</dbReference>
<evidence type="ECO:0000313" key="9">
    <source>
        <dbReference type="EMBL" id="CTR05928.1"/>
    </source>
</evidence>
<feature type="domain" description="TFIIB-type" evidence="8">
    <location>
        <begin position="28"/>
        <end position="60"/>
    </location>
</feature>
<dbReference type="GO" id="GO:0005634">
    <property type="term" value="C:nucleus"/>
    <property type="evidence" value="ECO:0007669"/>
    <property type="project" value="TreeGrafter"/>
</dbReference>
<dbReference type="InterPro" id="IPR000812">
    <property type="entry name" value="TFIIB"/>
</dbReference>
<dbReference type="GO" id="GO:0097550">
    <property type="term" value="C:transcription preinitiation complex"/>
    <property type="evidence" value="ECO:0007669"/>
    <property type="project" value="TreeGrafter"/>
</dbReference>
<keyword evidence="3" id="KW-0677">Repeat</keyword>